<accession>A0A7J7JA39</accession>
<gene>
    <name evidence="2" type="ORF">EB796_018591</name>
</gene>
<evidence type="ECO:0000256" key="1">
    <source>
        <dbReference type="SAM" id="Phobius"/>
    </source>
</evidence>
<feature type="transmembrane region" description="Helical" evidence="1">
    <location>
        <begin position="45"/>
        <end position="66"/>
    </location>
</feature>
<keyword evidence="1" id="KW-0472">Membrane</keyword>
<evidence type="ECO:0000313" key="2">
    <source>
        <dbReference type="EMBL" id="KAF6023102.1"/>
    </source>
</evidence>
<name>A0A7J7JA39_BUGNE</name>
<sequence length="217" mass="24358">MTHNTYKLNNAHIMMNKEVSTLGHSLHSHTTTAQLTSSTFTGYVAWYWVALGLIIPVLLGTLFCVLDHLRRKKSHSSKHTEQRLESMCERNKYIPPKYEEIISNNHPMTVEPVPDTATSLQVSTDSHQSNSNTGCAIFTINMDDMPVCNELEPDQLPPAASLPSPPVTLSTCYTERKSFNVADLHSDFEEVDLGESAPPSYEEYHKYELFGSQAELV</sequence>
<proteinExistence type="predicted"/>
<protein>
    <submittedName>
        <fullName evidence="2">Uncharacterized protein</fullName>
    </submittedName>
</protein>
<comment type="caution">
    <text evidence="2">The sequence shown here is derived from an EMBL/GenBank/DDBJ whole genome shotgun (WGS) entry which is preliminary data.</text>
</comment>
<dbReference type="Proteomes" id="UP000593567">
    <property type="component" value="Unassembled WGS sequence"/>
</dbReference>
<dbReference type="EMBL" id="VXIV02002763">
    <property type="protein sequence ID" value="KAF6023102.1"/>
    <property type="molecule type" value="Genomic_DNA"/>
</dbReference>
<keyword evidence="1" id="KW-0812">Transmembrane</keyword>
<keyword evidence="3" id="KW-1185">Reference proteome</keyword>
<organism evidence="2 3">
    <name type="scientific">Bugula neritina</name>
    <name type="common">Brown bryozoan</name>
    <name type="synonym">Sertularia neritina</name>
    <dbReference type="NCBI Taxonomy" id="10212"/>
    <lineage>
        <taxon>Eukaryota</taxon>
        <taxon>Metazoa</taxon>
        <taxon>Spiralia</taxon>
        <taxon>Lophotrochozoa</taxon>
        <taxon>Bryozoa</taxon>
        <taxon>Gymnolaemata</taxon>
        <taxon>Cheilostomatida</taxon>
        <taxon>Flustrina</taxon>
        <taxon>Buguloidea</taxon>
        <taxon>Bugulidae</taxon>
        <taxon>Bugula</taxon>
    </lineage>
</organism>
<dbReference type="AlphaFoldDB" id="A0A7J7JA39"/>
<keyword evidence="1" id="KW-1133">Transmembrane helix</keyword>
<reference evidence="2" key="1">
    <citation type="submission" date="2020-06" db="EMBL/GenBank/DDBJ databases">
        <title>Draft genome of Bugula neritina, a colonial animal packing powerful symbionts and potential medicines.</title>
        <authorList>
            <person name="Rayko M."/>
        </authorList>
    </citation>
    <scope>NUCLEOTIDE SEQUENCE [LARGE SCALE GENOMIC DNA]</scope>
    <source>
        <strain evidence="2">Kwan_BN1</strain>
    </source>
</reference>
<evidence type="ECO:0000313" key="3">
    <source>
        <dbReference type="Proteomes" id="UP000593567"/>
    </source>
</evidence>